<dbReference type="AlphaFoldDB" id="A0A0D7BEB7"/>
<feature type="region of interest" description="Disordered" evidence="1">
    <location>
        <begin position="207"/>
        <end position="252"/>
    </location>
</feature>
<dbReference type="Proteomes" id="UP000054007">
    <property type="component" value="Unassembled WGS sequence"/>
</dbReference>
<accession>A0A0D7BEB7</accession>
<feature type="compositionally biased region" description="Polar residues" evidence="1">
    <location>
        <begin position="211"/>
        <end position="223"/>
    </location>
</feature>
<reference evidence="2 3" key="1">
    <citation type="journal article" date="2015" name="Fungal Genet. Biol.">
        <title>Evolution of novel wood decay mechanisms in Agaricales revealed by the genome sequences of Fistulina hepatica and Cylindrobasidium torrendii.</title>
        <authorList>
            <person name="Floudas D."/>
            <person name="Held B.W."/>
            <person name="Riley R."/>
            <person name="Nagy L.G."/>
            <person name="Koehler G."/>
            <person name="Ransdell A.S."/>
            <person name="Younus H."/>
            <person name="Chow J."/>
            <person name="Chiniquy J."/>
            <person name="Lipzen A."/>
            <person name="Tritt A."/>
            <person name="Sun H."/>
            <person name="Haridas S."/>
            <person name="LaButti K."/>
            <person name="Ohm R.A."/>
            <person name="Kues U."/>
            <person name="Blanchette R.A."/>
            <person name="Grigoriev I.V."/>
            <person name="Minto R.E."/>
            <person name="Hibbett D.S."/>
        </authorList>
    </citation>
    <scope>NUCLEOTIDE SEQUENCE [LARGE SCALE GENOMIC DNA]</scope>
    <source>
        <strain evidence="2 3">FP15055 ss-10</strain>
    </source>
</reference>
<evidence type="ECO:0000313" key="2">
    <source>
        <dbReference type="EMBL" id="KIY68813.1"/>
    </source>
</evidence>
<keyword evidence="3" id="KW-1185">Reference proteome</keyword>
<sequence length="360" mass="40264">MNILHLEHDVSNSFFFGMPEERLLHKGPTIALISHQIASGLRPGEFALRKDELWNKLHLQRGLALSFTVLKLCFRPCEDVINAILKVYQHNASCGSLESRVRLDEVPLLRLPVECSLEIDRKLHQYPIYTKHPESGAVTNHFYPYTTLPRFTLPSADPGLLSITAQHVSRLILASAASAELTPDPISQIPELWRSAGIRVHAQGFWDESSSDVPTSQHSPETQSSTTSSKRKRNDDTVTSKPSKRVRGCTTPEQICARRNQSRVCASARRPERSRDEICSMYHSPKAQTVPPHVVLAAASGSSVTSKRKKDDSQICDSQQDITPKAKRTRRDISAVVVPTRTIYARASKSQGIARMSRMR</sequence>
<name>A0A0D7BEB7_9AGAR</name>
<evidence type="ECO:0000256" key="1">
    <source>
        <dbReference type="SAM" id="MobiDB-lite"/>
    </source>
</evidence>
<gene>
    <name evidence="2" type="ORF">CYLTODRAFT_489438</name>
</gene>
<organism evidence="2 3">
    <name type="scientific">Cylindrobasidium torrendii FP15055 ss-10</name>
    <dbReference type="NCBI Taxonomy" id="1314674"/>
    <lineage>
        <taxon>Eukaryota</taxon>
        <taxon>Fungi</taxon>
        <taxon>Dikarya</taxon>
        <taxon>Basidiomycota</taxon>
        <taxon>Agaricomycotina</taxon>
        <taxon>Agaricomycetes</taxon>
        <taxon>Agaricomycetidae</taxon>
        <taxon>Agaricales</taxon>
        <taxon>Marasmiineae</taxon>
        <taxon>Physalacriaceae</taxon>
        <taxon>Cylindrobasidium</taxon>
    </lineage>
</organism>
<dbReference type="EMBL" id="KN880495">
    <property type="protein sequence ID" value="KIY68813.1"/>
    <property type="molecule type" value="Genomic_DNA"/>
</dbReference>
<feature type="region of interest" description="Disordered" evidence="1">
    <location>
        <begin position="301"/>
        <end position="328"/>
    </location>
</feature>
<proteinExistence type="predicted"/>
<evidence type="ECO:0000313" key="3">
    <source>
        <dbReference type="Proteomes" id="UP000054007"/>
    </source>
</evidence>
<protein>
    <submittedName>
        <fullName evidence="2">Uncharacterized protein</fullName>
    </submittedName>
</protein>